<dbReference type="Pfam" id="PF00404">
    <property type="entry name" value="Dockerin_1"/>
    <property type="match status" value="1"/>
</dbReference>
<dbReference type="GO" id="GO:0004553">
    <property type="term" value="F:hydrolase activity, hydrolyzing O-glycosyl compounds"/>
    <property type="evidence" value="ECO:0007669"/>
    <property type="project" value="InterPro"/>
</dbReference>
<dbReference type="Proteomes" id="UP000603056">
    <property type="component" value="Unassembled WGS sequence"/>
</dbReference>
<dbReference type="SMART" id="SM00635">
    <property type="entry name" value="BID_2"/>
    <property type="match status" value="1"/>
</dbReference>
<accession>A0A811TDM5</accession>
<dbReference type="AlphaFoldDB" id="A0A811TDM5"/>
<comment type="caution">
    <text evidence="2">The sequence shown here is derived from an EMBL/GenBank/DDBJ whole genome shotgun (WGS) entry which is preliminary data.</text>
</comment>
<dbReference type="Gene3D" id="1.10.1330.10">
    <property type="entry name" value="Dockerin domain"/>
    <property type="match status" value="1"/>
</dbReference>
<dbReference type="InterPro" id="IPR008965">
    <property type="entry name" value="CBM2/CBM3_carb-bd_dom_sf"/>
</dbReference>
<organism evidence="2 3">
    <name type="scientific">Candidatus Argoarchaeum ethanivorans</name>
    <dbReference type="NCBI Taxonomy" id="2608793"/>
    <lineage>
        <taxon>Archaea</taxon>
        <taxon>Methanobacteriati</taxon>
        <taxon>Methanobacteriota</taxon>
        <taxon>Stenosarchaea group</taxon>
        <taxon>Methanomicrobia</taxon>
        <taxon>Methanosarcinales</taxon>
        <taxon>Methanosarcinales incertae sedis</taxon>
        <taxon>GOM Arc I cluster</taxon>
        <taxon>Candidatus Argoarchaeum</taxon>
    </lineage>
</organism>
<dbReference type="SUPFAM" id="SSF49373">
    <property type="entry name" value="Invasin/intimin cell-adhesion fragments"/>
    <property type="match status" value="1"/>
</dbReference>
<reference evidence="2" key="1">
    <citation type="submission" date="2020-10" db="EMBL/GenBank/DDBJ databases">
        <authorList>
            <person name="Hahn C.J."/>
            <person name="Laso-Perez R."/>
            <person name="Vulcano F."/>
            <person name="Vaziourakis K.-M."/>
            <person name="Stokke R."/>
            <person name="Steen I.H."/>
            <person name="Teske A."/>
            <person name="Boetius A."/>
            <person name="Liebeke M."/>
            <person name="Amann R."/>
            <person name="Knittel K."/>
        </authorList>
    </citation>
    <scope>NUCLEOTIDE SEQUENCE</scope>
    <source>
        <strain evidence="2">Gfbio:e3339647-f889-4370-9287-4fb5cb688e4c:AG394J04_GoMArc1</strain>
    </source>
</reference>
<evidence type="ECO:0000259" key="1">
    <source>
        <dbReference type="PROSITE" id="PS51766"/>
    </source>
</evidence>
<evidence type="ECO:0000313" key="3">
    <source>
        <dbReference type="Proteomes" id="UP000603056"/>
    </source>
</evidence>
<proteinExistence type="predicted"/>
<dbReference type="EMBL" id="CAJHIP010000035">
    <property type="protein sequence ID" value="CAD6493900.1"/>
    <property type="molecule type" value="Genomic_DNA"/>
</dbReference>
<dbReference type="CDD" id="cd14256">
    <property type="entry name" value="Dockerin_I"/>
    <property type="match status" value="1"/>
</dbReference>
<dbReference type="InterPro" id="IPR002105">
    <property type="entry name" value="Dockerin_1_rpt"/>
</dbReference>
<dbReference type="CDD" id="cd08547">
    <property type="entry name" value="Type_II_cohesin"/>
    <property type="match status" value="1"/>
</dbReference>
<dbReference type="InterPro" id="IPR016134">
    <property type="entry name" value="Dockerin_dom"/>
</dbReference>
<feature type="domain" description="Dockerin" evidence="1">
    <location>
        <begin position="256"/>
        <end position="319"/>
    </location>
</feature>
<dbReference type="InterPro" id="IPR008964">
    <property type="entry name" value="Invasin/intimin_cell_adhesion"/>
</dbReference>
<dbReference type="GO" id="GO:0000272">
    <property type="term" value="P:polysaccharide catabolic process"/>
    <property type="evidence" value="ECO:0007669"/>
    <property type="project" value="InterPro"/>
</dbReference>
<dbReference type="Gene3D" id="2.60.40.680">
    <property type="match status" value="1"/>
</dbReference>
<dbReference type="Pfam" id="PF00963">
    <property type="entry name" value="Cohesin"/>
    <property type="match status" value="1"/>
</dbReference>
<dbReference type="InterPro" id="IPR002102">
    <property type="entry name" value="Cohesin_dom"/>
</dbReference>
<dbReference type="GO" id="GO:0030246">
    <property type="term" value="F:carbohydrate binding"/>
    <property type="evidence" value="ECO:0007669"/>
    <property type="project" value="InterPro"/>
</dbReference>
<evidence type="ECO:0000313" key="2">
    <source>
        <dbReference type="EMBL" id="CAD6493900.1"/>
    </source>
</evidence>
<dbReference type="Gene3D" id="2.60.40.1080">
    <property type="match status" value="1"/>
</dbReference>
<dbReference type="PROSITE" id="PS51766">
    <property type="entry name" value="DOCKERIN"/>
    <property type="match status" value="1"/>
</dbReference>
<dbReference type="SUPFAM" id="SSF63446">
    <property type="entry name" value="Type I dockerin domain"/>
    <property type="match status" value="1"/>
</dbReference>
<protein>
    <submittedName>
        <fullName evidence="2">Cohesin domain protein</fullName>
    </submittedName>
</protein>
<dbReference type="InterPro" id="IPR036439">
    <property type="entry name" value="Dockerin_dom_sf"/>
</dbReference>
<dbReference type="Pfam" id="PF02368">
    <property type="entry name" value="Big_2"/>
    <property type="match status" value="1"/>
</dbReference>
<gene>
    <name evidence="2" type="ORF">FFODKBPE_00588</name>
</gene>
<name>A0A811TDM5_9EURY</name>
<dbReference type="InterPro" id="IPR003343">
    <property type="entry name" value="Big_2"/>
</dbReference>
<dbReference type="SUPFAM" id="SSF49384">
    <property type="entry name" value="Carbohydrate-binding domain"/>
    <property type="match status" value="1"/>
</dbReference>
<sequence length="322" mass="33163">MDTDGDELGDTLLPYNSSGGIQNGGDYLPLVSGGVASPILTTIAVTPSTATLNVGTTQVFTATAKDQYGNTMTGIIFTWTSSNTTVGTIDTNGLFTATAALGTTTIKAANGTVNGMAAVTVTEETPTVSIGIADVSNGADVVIPINITGASNIGAMDINITYDTSVLNATGVENGTFNITIMAYNIDHTAGRINISFAEYPNTVTGSGELFNLRFAAIAAGNSTLDITVKEAWTGDLPPQPVTPITVDGYVNVTGEAGLKGDVTGDGNINVGDVVYLARYLAEWPGYSTTIQVADVTGDGNINVGDVVYLARYLAEWPGYSL</sequence>